<reference evidence="5 6" key="1">
    <citation type="submission" date="2023-07" db="EMBL/GenBank/DDBJ databases">
        <authorList>
            <person name="Girao M."/>
            <person name="Carvalho M.F."/>
        </authorList>
    </citation>
    <scope>NUCLEOTIDE SEQUENCE [LARGE SCALE GENOMIC DNA]</scope>
    <source>
        <strain evidence="5 6">66/93</strain>
    </source>
</reference>
<dbReference type="PANTHER" id="PTHR43685">
    <property type="entry name" value="GLYCOSYLTRANSFERASE"/>
    <property type="match status" value="1"/>
</dbReference>
<comment type="similarity">
    <text evidence="1">Belongs to the glycosyltransferase 2 family.</text>
</comment>
<dbReference type="EMBL" id="JAUUCC010000010">
    <property type="protein sequence ID" value="MEE2050050.1"/>
    <property type="molecule type" value="Genomic_DNA"/>
</dbReference>
<name>A0ABU7KL83_9ACTN</name>
<dbReference type="Proteomes" id="UP001348641">
    <property type="component" value="Unassembled WGS sequence"/>
</dbReference>
<dbReference type="SUPFAM" id="SSF53448">
    <property type="entry name" value="Nucleotide-diphospho-sugar transferases"/>
    <property type="match status" value="1"/>
</dbReference>
<accession>A0ABU7KL83</accession>
<dbReference type="InterPro" id="IPR001173">
    <property type="entry name" value="Glyco_trans_2-like"/>
</dbReference>
<keyword evidence="3 5" id="KW-0808">Transferase</keyword>
<dbReference type="InterPro" id="IPR050834">
    <property type="entry name" value="Glycosyltransf_2"/>
</dbReference>
<dbReference type="InterPro" id="IPR029044">
    <property type="entry name" value="Nucleotide-diphossugar_trans"/>
</dbReference>
<dbReference type="Gene3D" id="3.90.550.10">
    <property type="entry name" value="Spore Coat Polysaccharide Biosynthesis Protein SpsA, Chain A"/>
    <property type="match status" value="1"/>
</dbReference>
<evidence type="ECO:0000313" key="6">
    <source>
        <dbReference type="Proteomes" id="UP001348641"/>
    </source>
</evidence>
<dbReference type="GO" id="GO:0016757">
    <property type="term" value="F:glycosyltransferase activity"/>
    <property type="evidence" value="ECO:0007669"/>
    <property type="project" value="UniProtKB-KW"/>
</dbReference>
<protein>
    <submittedName>
        <fullName evidence="5">Glycosyltransferase family A protein</fullName>
        <ecNumber evidence="5">2.4.-.-</ecNumber>
    </submittedName>
</protein>
<feature type="domain" description="Glycosyltransferase 2-like" evidence="4">
    <location>
        <begin position="11"/>
        <end position="137"/>
    </location>
</feature>
<dbReference type="EC" id="2.4.-.-" evidence="5"/>
<gene>
    <name evidence="5" type="ORF">Q8A49_06010</name>
</gene>
<comment type="caution">
    <text evidence="5">The sequence shown here is derived from an EMBL/GenBank/DDBJ whole genome shotgun (WGS) entry which is preliminary data.</text>
</comment>
<keyword evidence="2 5" id="KW-0328">Glycosyltransferase</keyword>
<proteinExistence type="inferred from homology"/>
<dbReference type="PANTHER" id="PTHR43685:SF5">
    <property type="entry name" value="GLYCOSYLTRANSFERASE EPSE-RELATED"/>
    <property type="match status" value="1"/>
</dbReference>
<evidence type="ECO:0000256" key="2">
    <source>
        <dbReference type="ARBA" id="ARBA00022676"/>
    </source>
</evidence>
<sequence length="322" mass="35768">MGFGLVDPVFVIPVFIENSRDLAHLEKSLGSLVSQTDERWRAVLVDDCSPFRWDPRDVAPFDASRMHVARRPVNSGPGECRNHGVRRAAEAGAPFVLFQDADDVAHADRVRLTREYFREDPDADMLYSAFDVIDEDGRPVARGDISGSVLEVVDSHASPVEGRDAWIPIATRTGYTTLTSTVAVRTELAARYPFPACHVSEDSHAWLRMMAGGGALRYMKEIRAQYRVPRGDHGSSSRERHGEGFYWTMLQVDLDGFVQAMHISLDRGALEPGHCPELLRDFHLKQAETMESEGQLQAADVCRSLAACPLPDTRPPAPLRSS</sequence>
<evidence type="ECO:0000256" key="3">
    <source>
        <dbReference type="ARBA" id="ARBA00022679"/>
    </source>
</evidence>
<evidence type="ECO:0000259" key="4">
    <source>
        <dbReference type="Pfam" id="PF00535"/>
    </source>
</evidence>
<dbReference type="Pfam" id="PF00535">
    <property type="entry name" value="Glycos_transf_2"/>
    <property type="match status" value="1"/>
</dbReference>
<dbReference type="CDD" id="cd00761">
    <property type="entry name" value="Glyco_tranf_GTA_type"/>
    <property type="match status" value="1"/>
</dbReference>
<dbReference type="RefSeq" id="WP_330157292.1">
    <property type="nucleotide sequence ID" value="NZ_BAAAJA010000018.1"/>
</dbReference>
<evidence type="ECO:0000313" key="5">
    <source>
        <dbReference type="EMBL" id="MEE2050050.1"/>
    </source>
</evidence>
<evidence type="ECO:0000256" key="1">
    <source>
        <dbReference type="ARBA" id="ARBA00006739"/>
    </source>
</evidence>
<organism evidence="5 6">
    <name type="scientific">Nocardiopsis tropica</name>
    <dbReference type="NCBI Taxonomy" id="109330"/>
    <lineage>
        <taxon>Bacteria</taxon>
        <taxon>Bacillati</taxon>
        <taxon>Actinomycetota</taxon>
        <taxon>Actinomycetes</taxon>
        <taxon>Streptosporangiales</taxon>
        <taxon>Nocardiopsidaceae</taxon>
        <taxon>Nocardiopsis</taxon>
    </lineage>
</organism>